<dbReference type="NCBIfam" id="NF002959">
    <property type="entry name" value="PRK03624.1"/>
    <property type="match status" value="1"/>
</dbReference>
<keyword evidence="5" id="KW-1185">Reference proteome</keyword>
<dbReference type="Pfam" id="PF00583">
    <property type="entry name" value="Acetyltransf_1"/>
    <property type="match status" value="1"/>
</dbReference>
<dbReference type="PANTHER" id="PTHR43877">
    <property type="entry name" value="AMINOALKYLPHOSPHONATE N-ACETYLTRANSFERASE-RELATED-RELATED"/>
    <property type="match status" value="1"/>
</dbReference>
<evidence type="ECO:0000259" key="3">
    <source>
        <dbReference type="PROSITE" id="PS51186"/>
    </source>
</evidence>
<dbReference type="Proteomes" id="UP000630353">
    <property type="component" value="Unassembled WGS sequence"/>
</dbReference>
<feature type="domain" description="N-acetyltransferase" evidence="3">
    <location>
        <begin position="5"/>
        <end position="139"/>
    </location>
</feature>
<proteinExistence type="predicted"/>
<dbReference type="InterPro" id="IPR050832">
    <property type="entry name" value="Bact_Acetyltransf"/>
</dbReference>
<dbReference type="InterPro" id="IPR000182">
    <property type="entry name" value="GNAT_dom"/>
</dbReference>
<dbReference type="GO" id="GO:0016747">
    <property type="term" value="F:acyltransferase activity, transferring groups other than amino-acyl groups"/>
    <property type="evidence" value="ECO:0007669"/>
    <property type="project" value="InterPro"/>
</dbReference>
<gene>
    <name evidence="4" type="primary">ypeA</name>
    <name evidence="4" type="ORF">GCM10017083_13100</name>
</gene>
<keyword evidence="1" id="KW-0808">Transferase</keyword>
<dbReference type="SUPFAM" id="SSF55729">
    <property type="entry name" value="Acyl-CoA N-acyltransferases (Nat)"/>
    <property type="match status" value="1"/>
</dbReference>
<organism evidence="4 5">
    <name type="scientific">Thalassobaculum fulvum</name>
    <dbReference type="NCBI Taxonomy" id="1633335"/>
    <lineage>
        <taxon>Bacteria</taxon>
        <taxon>Pseudomonadati</taxon>
        <taxon>Pseudomonadota</taxon>
        <taxon>Alphaproteobacteria</taxon>
        <taxon>Rhodospirillales</taxon>
        <taxon>Thalassobaculaceae</taxon>
        <taxon>Thalassobaculum</taxon>
    </lineage>
</organism>
<evidence type="ECO:0000256" key="2">
    <source>
        <dbReference type="ARBA" id="ARBA00023315"/>
    </source>
</evidence>
<dbReference type="Gene3D" id="3.40.630.30">
    <property type="match status" value="1"/>
</dbReference>
<keyword evidence="2" id="KW-0012">Acyltransferase</keyword>
<evidence type="ECO:0000256" key="1">
    <source>
        <dbReference type="ARBA" id="ARBA00022679"/>
    </source>
</evidence>
<dbReference type="EMBL" id="BMZS01000003">
    <property type="protein sequence ID" value="GHD45322.1"/>
    <property type="molecule type" value="Genomic_DNA"/>
</dbReference>
<sequence length="139" mass="15435">MPDPIAIRPVTVADLPALRALWDRCGLHPSASDTDQRLAALIEFAPGLFLAAECGAEVVGSVMASWDGRRGWINRLAVDPSARGARLGDRLMAEAEDRLRAIGCDKVNLLIEPDNAGVERFYRRLGYDRDELIFMEKWI</sequence>
<dbReference type="AlphaFoldDB" id="A0A919CP20"/>
<evidence type="ECO:0000313" key="4">
    <source>
        <dbReference type="EMBL" id="GHD45322.1"/>
    </source>
</evidence>
<dbReference type="InterPro" id="IPR016181">
    <property type="entry name" value="Acyl_CoA_acyltransferase"/>
</dbReference>
<dbReference type="CDD" id="cd04301">
    <property type="entry name" value="NAT_SF"/>
    <property type="match status" value="1"/>
</dbReference>
<name>A0A919CP20_9PROT</name>
<reference evidence="4" key="2">
    <citation type="submission" date="2020-09" db="EMBL/GenBank/DDBJ databases">
        <authorList>
            <person name="Sun Q."/>
            <person name="Kim S."/>
        </authorList>
    </citation>
    <scope>NUCLEOTIDE SEQUENCE</scope>
    <source>
        <strain evidence="4">KCTC 42651</strain>
    </source>
</reference>
<accession>A0A919CP20</accession>
<dbReference type="PROSITE" id="PS51186">
    <property type="entry name" value="GNAT"/>
    <property type="match status" value="1"/>
</dbReference>
<comment type="caution">
    <text evidence="4">The sequence shown here is derived from an EMBL/GenBank/DDBJ whole genome shotgun (WGS) entry which is preliminary data.</text>
</comment>
<protein>
    <submittedName>
        <fullName evidence="4">GNAT family acetyltransferase</fullName>
    </submittedName>
</protein>
<reference evidence="4" key="1">
    <citation type="journal article" date="2014" name="Int. J. Syst. Evol. Microbiol.">
        <title>Complete genome sequence of Corynebacterium casei LMG S-19264T (=DSM 44701T), isolated from a smear-ripened cheese.</title>
        <authorList>
            <consortium name="US DOE Joint Genome Institute (JGI-PGF)"/>
            <person name="Walter F."/>
            <person name="Albersmeier A."/>
            <person name="Kalinowski J."/>
            <person name="Ruckert C."/>
        </authorList>
    </citation>
    <scope>NUCLEOTIDE SEQUENCE</scope>
    <source>
        <strain evidence="4">KCTC 42651</strain>
    </source>
</reference>
<dbReference type="RefSeq" id="WP_189988154.1">
    <property type="nucleotide sequence ID" value="NZ_BMZS01000003.1"/>
</dbReference>
<evidence type="ECO:0000313" key="5">
    <source>
        <dbReference type="Proteomes" id="UP000630353"/>
    </source>
</evidence>